<gene>
    <name evidence="1" type="ORF">BJZ21_001871</name>
</gene>
<evidence type="ECO:0000313" key="2">
    <source>
        <dbReference type="Proteomes" id="UP000535511"/>
    </source>
</evidence>
<organism evidence="1 2">
    <name type="scientific">Nocardioides panaciterrulae</name>
    <dbReference type="NCBI Taxonomy" id="661492"/>
    <lineage>
        <taxon>Bacteria</taxon>
        <taxon>Bacillati</taxon>
        <taxon>Actinomycetota</taxon>
        <taxon>Actinomycetes</taxon>
        <taxon>Propionibacteriales</taxon>
        <taxon>Nocardioidaceae</taxon>
        <taxon>Nocardioides</taxon>
    </lineage>
</organism>
<keyword evidence="2" id="KW-1185">Reference proteome</keyword>
<reference evidence="1 2" key="1">
    <citation type="submission" date="2020-07" db="EMBL/GenBank/DDBJ databases">
        <title>Sequencing the genomes of 1000 actinobacteria strains.</title>
        <authorList>
            <person name="Klenk H.-P."/>
        </authorList>
    </citation>
    <scope>NUCLEOTIDE SEQUENCE [LARGE SCALE GENOMIC DNA]</scope>
    <source>
        <strain evidence="1 2">DSM 21350</strain>
    </source>
</reference>
<dbReference type="EMBL" id="JACCBG010000001">
    <property type="protein sequence ID" value="NYD41788.1"/>
    <property type="molecule type" value="Genomic_DNA"/>
</dbReference>
<dbReference type="Proteomes" id="UP000535511">
    <property type="component" value="Unassembled WGS sequence"/>
</dbReference>
<comment type="caution">
    <text evidence="1">The sequence shown here is derived from an EMBL/GenBank/DDBJ whole genome shotgun (WGS) entry which is preliminary data.</text>
</comment>
<name>A0A7Y9E5W2_9ACTN</name>
<proteinExistence type="predicted"/>
<dbReference type="RefSeq" id="WP_179663486.1">
    <property type="nucleotide sequence ID" value="NZ_JACCBG010000001.1"/>
</dbReference>
<evidence type="ECO:0000313" key="1">
    <source>
        <dbReference type="EMBL" id="NYD41788.1"/>
    </source>
</evidence>
<accession>A0A7Y9E5W2</accession>
<dbReference type="AlphaFoldDB" id="A0A7Y9E5W2"/>
<protein>
    <submittedName>
        <fullName evidence="1">Uncharacterized protein</fullName>
    </submittedName>
</protein>
<sequence>MSVTPLPRVRIVRLDAATLAALADGDLARAELTSPVPLDGLEVVLELDVSQDR</sequence>